<evidence type="ECO:0000256" key="1">
    <source>
        <dbReference type="ARBA" id="ARBA00022729"/>
    </source>
</evidence>
<evidence type="ECO:0000313" key="7">
    <source>
        <dbReference type="Proteomes" id="UP000034805"/>
    </source>
</evidence>
<evidence type="ECO:0000256" key="2">
    <source>
        <dbReference type="ARBA" id="ARBA00023157"/>
    </source>
</evidence>
<evidence type="ECO:0000259" key="4">
    <source>
        <dbReference type="Pfam" id="PF19028"/>
    </source>
</evidence>
<dbReference type="Pfam" id="PF19028">
    <property type="entry name" value="TSP1_spondin"/>
    <property type="match status" value="1"/>
</dbReference>
<comment type="caution">
    <text evidence="6">The sequence shown here is derived from an EMBL/GenBank/DDBJ whole genome shotgun (WGS) entry which is preliminary data.</text>
</comment>
<evidence type="ECO:0000259" key="5">
    <source>
        <dbReference type="Pfam" id="PF25031"/>
    </source>
</evidence>
<keyword evidence="3" id="KW-0325">Glycoprotein</keyword>
<keyword evidence="1" id="KW-0732">Signal</keyword>
<dbReference type="InterPro" id="IPR044004">
    <property type="entry name" value="TSP1_spondin_dom"/>
</dbReference>
<sequence length="175" mass="19861">MTTEHCRVSQWSSWSGCSQQCHPAFRHRKRHIEKEPSNSGDACPPLEERAGCLEYLDRQGRNCALALVNISTSISLLSYCVEFKMVSLTSHCAADGQPHLRWTQYLREGYTVCVACQPPAMQEPDRSCQGDGATSGRDELLHWQAVDNPHCRGTWSRVRMLERCACPQVHHFVFI</sequence>
<keyword evidence="2" id="KW-1015">Disulfide bond</keyword>
<dbReference type="Gene3D" id="2.20.100.10">
    <property type="entry name" value="Thrombospondin type-1 (TSP1) repeat"/>
    <property type="match status" value="1"/>
</dbReference>
<evidence type="ECO:0000313" key="6">
    <source>
        <dbReference type="EMBL" id="KPP75368.1"/>
    </source>
</evidence>
<dbReference type="PANTHER" id="PTHR20920">
    <property type="entry name" value="RPE-SPONDIN"/>
    <property type="match status" value="1"/>
</dbReference>
<dbReference type="Pfam" id="PF25031">
    <property type="entry name" value="SBSPON_C"/>
    <property type="match status" value="1"/>
</dbReference>
<dbReference type="FunFam" id="2.20.100.10:FF:000019">
    <property type="entry name" value="Thrombospondin type 1 domain containing 7A"/>
    <property type="match status" value="1"/>
</dbReference>
<dbReference type="EMBL" id="JARO02001480">
    <property type="protein sequence ID" value="KPP75368.1"/>
    <property type="molecule type" value="Genomic_DNA"/>
</dbReference>
<feature type="domain" description="SBSPON-like C-terminal" evidence="5">
    <location>
        <begin position="71"/>
        <end position="169"/>
    </location>
</feature>
<accession>A0A0P7XK26</accession>
<gene>
    <name evidence="6" type="ORF">Z043_105389</name>
</gene>
<protein>
    <submittedName>
        <fullName evidence="6">Somatomedin-B and thrombospondin type-1 domain-containing protein-like</fullName>
    </submittedName>
</protein>
<dbReference type="InterPro" id="IPR000884">
    <property type="entry name" value="TSP1_rpt"/>
</dbReference>
<feature type="domain" description="Spondin-like TSP1" evidence="4">
    <location>
        <begin position="6"/>
        <end position="53"/>
    </location>
</feature>
<dbReference type="InterPro" id="IPR039942">
    <property type="entry name" value="SBSPO"/>
</dbReference>
<reference evidence="6 7" key="1">
    <citation type="submission" date="2015-08" db="EMBL/GenBank/DDBJ databases">
        <title>The genome of the Asian arowana (Scleropages formosus).</title>
        <authorList>
            <person name="Tan M.H."/>
            <person name="Gan H.M."/>
            <person name="Croft L.J."/>
            <person name="Austin C.M."/>
        </authorList>
    </citation>
    <scope>NUCLEOTIDE SEQUENCE [LARGE SCALE GENOMIC DNA]</scope>
    <source>
        <strain evidence="6">Aro1</strain>
    </source>
</reference>
<proteinExistence type="predicted"/>
<dbReference type="SUPFAM" id="SSF82895">
    <property type="entry name" value="TSP-1 type 1 repeat"/>
    <property type="match status" value="1"/>
</dbReference>
<name>A0A0P7XK26_SCLFO</name>
<dbReference type="AlphaFoldDB" id="A0A0P7XK26"/>
<dbReference type="PROSITE" id="PS50092">
    <property type="entry name" value="TSP1"/>
    <property type="match status" value="1"/>
</dbReference>
<dbReference type="PANTHER" id="PTHR20920:SF2">
    <property type="entry name" value="SOMATOMEDIN-B AND THROMBOSPONDIN TYPE-1 DOMAIN-CONTAINING PROTEIN"/>
    <property type="match status" value="1"/>
</dbReference>
<organism evidence="6 7">
    <name type="scientific">Scleropages formosus</name>
    <name type="common">Asian bonytongue</name>
    <name type="synonym">Osteoglossum formosum</name>
    <dbReference type="NCBI Taxonomy" id="113540"/>
    <lineage>
        <taxon>Eukaryota</taxon>
        <taxon>Metazoa</taxon>
        <taxon>Chordata</taxon>
        <taxon>Craniata</taxon>
        <taxon>Vertebrata</taxon>
        <taxon>Euteleostomi</taxon>
        <taxon>Actinopterygii</taxon>
        <taxon>Neopterygii</taxon>
        <taxon>Teleostei</taxon>
        <taxon>Osteoglossocephala</taxon>
        <taxon>Osteoglossomorpha</taxon>
        <taxon>Osteoglossiformes</taxon>
        <taxon>Osteoglossidae</taxon>
        <taxon>Scleropages</taxon>
    </lineage>
</organism>
<evidence type="ECO:0000256" key="3">
    <source>
        <dbReference type="ARBA" id="ARBA00023180"/>
    </source>
</evidence>
<dbReference type="InterPro" id="IPR056801">
    <property type="entry name" value="SBSPON_C"/>
</dbReference>
<dbReference type="Proteomes" id="UP000034805">
    <property type="component" value="Unassembled WGS sequence"/>
</dbReference>
<dbReference type="STRING" id="113540.ENSSFOP00015020156"/>
<dbReference type="InterPro" id="IPR036383">
    <property type="entry name" value="TSP1_rpt_sf"/>
</dbReference>